<accession>A0ABP8FU41</accession>
<evidence type="ECO:0008006" key="4">
    <source>
        <dbReference type="Google" id="ProtNLM"/>
    </source>
</evidence>
<name>A0ABP8FU41_9BACT</name>
<dbReference type="Proteomes" id="UP001501844">
    <property type="component" value="Unassembled WGS sequence"/>
</dbReference>
<organism evidence="2 3">
    <name type="scientific">Nibribacter koreensis</name>
    <dbReference type="NCBI Taxonomy" id="1084519"/>
    <lineage>
        <taxon>Bacteria</taxon>
        <taxon>Pseudomonadati</taxon>
        <taxon>Bacteroidota</taxon>
        <taxon>Cytophagia</taxon>
        <taxon>Cytophagales</taxon>
        <taxon>Hymenobacteraceae</taxon>
        <taxon>Nibribacter</taxon>
    </lineage>
</organism>
<keyword evidence="3" id="KW-1185">Reference proteome</keyword>
<comment type="caution">
    <text evidence="2">The sequence shown here is derived from an EMBL/GenBank/DDBJ whole genome shotgun (WGS) entry which is preliminary data.</text>
</comment>
<gene>
    <name evidence="2" type="ORF">GCM10023183_29300</name>
</gene>
<feature type="signal peptide" evidence="1">
    <location>
        <begin position="1"/>
        <end position="19"/>
    </location>
</feature>
<evidence type="ECO:0000313" key="3">
    <source>
        <dbReference type="Proteomes" id="UP001501844"/>
    </source>
</evidence>
<keyword evidence="1" id="KW-0732">Signal</keyword>
<evidence type="ECO:0000313" key="2">
    <source>
        <dbReference type="EMBL" id="GAA4310943.1"/>
    </source>
</evidence>
<dbReference type="EMBL" id="BAABGX010000002">
    <property type="protein sequence ID" value="GAA4310943.1"/>
    <property type="molecule type" value="Genomic_DNA"/>
</dbReference>
<evidence type="ECO:0000256" key="1">
    <source>
        <dbReference type="SAM" id="SignalP"/>
    </source>
</evidence>
<protein>
    <recommendedName>
        <fullName evidence="4">DUF4412 domain-containing protein</fullName>
    </recommendedName>
</protein>
<reference evidence="3" key="1">
    <citation type="journal article" date="2019" name="Int. J. Syst. Evol. Microbiol.">
        <title>The Global Catalogue of Microorganisms (GCM) 10K type strain sequencing project: providing services to taxonomists for standard genome sequencing and annotation.</title>
        <authorList>
            <consortium name="The Broad Institute Genomics Platform"/>
            <consortium name="The Broad Institute Genome Sequencing Center for Infectious Disease"/>
            <person name="Wu L."/>
            <person name="Ma J."/>
        </authorList>
    </citation>
    <scope>NUCLEOTIDE SEQUENCE [LARGE SCALE GENOMIC DNA]</scope>
    <source>
        <strain evidence="3">JCM 17917</strain>
    </source>
</reference>
<sequence>MKAFLLSLSLLLTVSTVQAQFVASTLHLKNGEVKKGLVDNPKPDAKTVKFKPTETGTVTEYKTDQVARITFTSGKETLKLENIKPKGSKKSLLMQKMIEGPVNLYVVQIAGGQVGAVNYYLVKRDNEEEATTYNGLGFKKRVSAYLQDDPAVVNYIQETPLLDIDMFEVINRYNANKKKK</sequence>
<feature type="chain" id="PRO_5046886838" description="DUF4412 domain-containing protein" evidence="1">
    <location>
        <begin position="20"/>
        <end position="180"/>
    </location>
</feature>
<dbReference type="RefSeq" id="WP_345167664.1">
    <property type="nucleotide sequence ID" value="NZ_BAABGX010000002.1"/>
</dbReference>
<proteinExistence type="predicted"/>